<keyword evidence="2" id="KW-0472">Membrane</keyword>
<keyword evidence="1" id="KW-0802">TPR repeat</keyword>
<feature type="transmembrane region" description="Helical" evidence="2">
    <location>
        <begin position="381"/>
        <end position="404"/>
    </location>
</feature>
<dbReference type="InterPro" id="IPR013229">
    <property type="entry name" value="PEGA"/>
</dbReference>
<keyword evidence="2" id="KW-0812">Transmembrane</keyword>
<feature type="transmembrane region" description="Helical" evidence="2">
    <location>
        <begin position="321"/>
        <end position="346"/>
    </location>
</feature>
<evidence type="ECO:0000256" key="1">
    <source>
        <dbReference type="PROSITE-ProRule" id="PRU00339"/>
    </source>
</evidence>
<dbReference type="AlphaFoldDB" id="A0A2L0ETC2"/>
<gene>
    <name evidence="5" type="ORF">SOCE26_039760</name>
</gene>
<dbReference type="RefSeq" id="WP_104981345.1">
    <property type="nucleotide sequence ID" value="NZ_CP012673.1"/>
</dbReference>
<evidence type="ECO:0000256" key="3">
    <source>
        <dbReference type="SAM" id="SignalP"/>
    </source>
</evidence>
<dbReference type="Gene3D" id="1.25.40.10">
    <property type="entry name" value="Tetratricopeptide repeat domain"/>
    <property type="match status" value="1"/>
</dbReference>
<evidence type="ECO:0000259" key="4">
    <source>
        <dbReference type="Pfam" id="PF08308"/>
    </source>
</evidence>
<evidence type="ECO:0000313" key="6">
    <source>
        <dbReference type="Proteomes" id="UP000238348"/>
    </source>
</evidence>
<evidence type="ECO:0000313" key="5">
    <source>
        <dbReference type="EMBL" id="AUX42543.1"/>
    </source>
</evidence>
<sequence length="446" mass="45589">MKATARPLVLWAALSLALSPAAASADARGARPTPEQVARAENFFSAGAQAYEAGQYQVAAEAFLEAHELVPSPSLLFSAAQAYRRQYLTAPAPDALRRAIALYREYLRADPAAKRREEAVDALASLVPLEGRLGLVGLPGGGGEGASAGEGGAVAGEGGAVAGGGGAVASSPGRPAAGGTRLLLSSPAEGASVSVDGQPFVPAPLVAPVAPGPHRVRVRAAGHYDEELTLVAVAGELMPQHVVLRPKPAMLQVTGTSGARITIDGQVRATVPTAAAIAVPPGAHVVEVSLAGHAPYRREIQVSHEQVVRLDADLRKTPQRIAAWAVLGVGAAGAVATGTLASFALASQSEAVDLRDKKDERSLSPDERDRYNDAVEARGRLAGAAAVAGGVTFLAFAVGLRLYLFDEPKSAFDEPKGAGAPAPPPRKAPEAEFTVGLLSAGVRGRF</sequence>
<keyword evidence="3" id="KW-0732">Signal</keyword>
<feature type="repeat" description="TPR" evidence="1">
    <location>
        <begin position="40"/>
        <end position="73"/>
    </location>
</feature>
<dbReference type="SUPFAM" id="SSF48452">
    <property type="entry name" value="TPR-like"/>
    <property type="match status" value="1"/>
</dbReference>
<dbReference type="Proteomes" id="UP000238348">
    <property type="component" value="Chromosome"/>
</dbReference>
<dbReference type="EMBL" id="CP012673">
    <property type="protein sequence ID" value="AUX42543.1"/>
    <property type="molecule type" value="Genomic_DNA"/>
</dbReference>
<accession>A0A2L0ETC2</accession>
<reference evidence="5 6" key="1">
    <citation type="submission" date="2015-09" db="EMBL/GenBank/DDBJ databases">
        <title>Sorangium comparison.</title>
        <authorList>
            <person name="Zaburannyi N."/>
            <person name="Bunk B."/>
            <person name="Overmann J."/>
            <person name="Mueller R."/>
        </authorList>
    </citation>
    <scope>NUCLEOTIDE SEQUENCE [LARGE SCALE GENOMIC DNA]</scope>
    <source>
        <strain evidence="5 6">So ce26</strain>
    </source>
</reference>
<dbReference type="PROSITE" id="PS50005">
    <property type="entry name" value="TPR"/>
    <property type="match status" value="1"/>
</dbReference>
<dbReference type="InterPro" id="IPR011990">
    <property type="entry name" value="TPR-like_helical_dom_sf"/>
</dbReference>
<protein>
    <recommendedName>
        <fullName evidence="4">PEGA domain-containing protein</fullName>
    </recommendedName>
</protein>
<keyword evidence="2" id="KW-1133">Transmembrane helix</keyword>
<dbReference type="InterPro" id="IPR019734">
    <property type="entry name" value="TPR_rpt"/>
</dbReference>
<evidence type="ECO:0000256" key="2">
    <source>
        <dbReference type="SAM" id="Phobius"/>
    </source>
</evidence>
<proteinExistence type="predicted"/>
<organism evidence="5 6">
    <name type="scientific">Sorangium cellulosum</name>
    <name type="common">Polyangium cellulosum</name>
    <dbReference type="NCBI Taxonomy" id="56"/>
    <lineage>
        <taxon>Bacteria</taxon>
        <taxon>Pseudomonadati</taxon>
        <taxon>Myxococcota</taxon>
        <taxon>Polyangia</taxon>
        <taxon>Polyangiales</taxon>
        <taxon>Polyangiaceae</taxon>
        <taxon>Sorangium</taxon>
    </lineage>
</organism>
<name>A0A2L0ETC2_SORCE</name>
<feature type="domain" description="PEGA" evidence="4">
    <location>
        <begin position="257"/>
        <end position="317"/>
    </location>
</feature>
<feature type="signal peptide" evidence="3">
    <location>
        <begin position="1"/>
        <end position="25"/>
    </location>
</feature>
<dbReference type="Pfam" id="PF08308">
    <property type="entry name" value="PEGA"/>
    <property type="match status" value="1"/>
</dbReference>
<feature type="chain" id="PRO_5014811068" description="PEGA domain-containing protein" evidence="3">
    <location>
        <begin position="26"/>
        <end position="446"/>
    </location>
</feature>
<dbReference type="OrthoDB" id="5513260at2"/>